<dbReference type="PRINTS" id="PR00463">
    <property type="entry name" value="EP450I"/>
</dbReference>
<reference evidence="11 12" key="1">
    <citation type="journal article" date="2016" name="Mol. Biol. Evol.">
        <title>Comparative Genomics of Early-Diverging Mushroom-Forming Fungi Provides Insights into the Origins of Lignocellulose Decay Capabilities.</title>
        <authorList>
            <person name="Nagy L.G."/>
            <person name="Riley R."/>
            <person name="Tritt A."/>
            <person name="Adam C."/>
            <person name="Daum C."/>
            <person name="Floudas D."/>
            <person name="Sun H."/>
            <person name="Yadav J.S."/>
            <person name="Pangilinan J."/>
            <person name="Larsson K.H."/>
            <person name="Matsuura K."/>
            <person name="Barry K."/>
            <person name="Labutti K."/>
            <person name="Kuo R."/>
            <person name="Ohm R.A."/>
            <person name="Bhattacharya S.S."/>
            <person name="Shirouzu T."/>
            <person name="Yoshinaga Y."/>
            <person name="Martin F.M."/>
            <person name="Grigoriev I.V."/>
            <person name="Hibbett D.S."/>
        </authorList>
    </citation>
    <scope>NUCLEOTIDE SEQUENCE [LARGE SCALE GENOMIC DNA]</scope>
    <source>
        <strain evidence="11 12">CBS 109695</strain>
    </source>
</reference>
<evidence type="ECO:0000313" key="12">
    <source>
        <dbReference type="Proteomes" id="UP000076532"/>
    </source>
</evidence>
<gene>
    <name evidence="11" type="ORF">FIBSPDRAFT_828557</name>
</gene>
<evidence type="ECO:0000256" key="4">
    <source>
        <dbReference type="ARBA" id="ARBA00022617"/>
    </source>
</evidence>
<name>A0A166HLK2_9AGAM</name>
<evidence type="ECO:0000256" key="2">
    <source>
        <dbReference type="ARBA" id="ARBA00005179"/>
    </source>
</evidence>
<organism evidence="11 12">
    <name type="scientific">Athelia psychrophila</name>
    <dbReference type="NCBI Taxonomy" id="1759441"/>
    <lineage>
        <taxon>Eukaryota</taxon>
        <taxon>Fungi</taxon>
        <taxon>Dikarya</taxon>
        <taxon>Basidiomycota</taxon>
        <taxon>Agaricomycotina</taxon>
        <taxon>Agaricomycetes</taxon>
        <taxon>Agaricomycetidae</taxon>
        <taxon>Atheliales</taxon>
        <taxon>Atheliaceae</taxon>
        <taxon>Athelia</taxon>
    </lineage>
</organism>
<dbReference type="PANTHER" id="PTHR46300">
    <property type="entry name" value="P450, PUTATIVE (EUROFUNG)-RELATED-RELATED"/>
    <property type="match status" value="1"/>
</dbReference>
<evidence type="ECO:0000256" key="1">
    <source>
        <dbReference type="ARBA" id="ARBA00001971"/>
    </source>
</evidence>
<evidence type="ECO:0000256" key="7">
    <source>
        <dbReference type="ARBA" id="ARBA00023004"/>
    </source>
</evidence>
<evidence type="ECO:0000256" key="6">
    <source>
        <dbReference type="ARBA" id="ARBA00023002"/>
    </source>
</evidence>
<dbReference type="CDD" id="cd11065">
    <property type="entry name" value="CYP64-like"/>
    <property type="match status" value="1"/>
</dbReference>
<dbReference type="PANTHER" id="PTHR46300:SF7">
    <property type="entry name" value="P450, PUTATIVE (EUROFUNG)-RELATED"/>
    <property type="match status" value="1"/>
</dbReference>
<keyword evidence="5 9" id="KW-0479">Metal-binding</keyword>
<feature type="binding site" description="axial binding residue" evidence="9">
    <location>
        <position position="441"/>
    </location>
    <ligand>
        <name>heme</name>
        <dbReference type="ChEBI" id="CHEBI:30413"/>
    </ligand>
    <ligandPart>
        <name>Fe</name>
        <dbReference type="ChEBI" id="CHEBI:18248"/>
    </ligandPart>
</feature>
<keyword evidence="7 9" id="KW-0408">Iron</keyword>
<keyword evidence="12" id="KW-1185">Reference proteome</keyword>
<evidence type="ECO:0000313" key="11">
    <source>
        <dbReference type="EMBL" id="KZP18991.1"/>
    </source>
</evidence>
<evidence type="ECO:0000256" key="8">
    <source>
        <dbReference type="ARBA" id="ARBA00023033"/>
    </source>
</evidence>
<dbReference type="Proteomes" id="UP000076532">
    <property type="component" value="Unassembled WGS sequence"/>
</dbReference>
<dbReference type="InterPro" id="IPR002401">
    <property type="entry name" value="Cyt_P450_E_grp-I"/>
</dbReference>
<comment type="pathway">
    <text evidence="2">Secondary metabolite biosynthesis.</text>
</comment>
<dbReference type="PRINTS" id="PR00385">
    <property type="entry name" value="P450"/>
</dbReference>
<sequence>MSVSVDTSTLALLTSLLLATLYYSLFRKASRYPPGPKGWPIIGNLLDAPRPGSPWIEYHAMCKKYNSDMVYLRILGQSILVLDSFEAINDLLEKRSNINSSRPRFTMPVELMGWAGNFTFMPYGNSWRAHRRLFQSEFNTRGISSHHQQQTQGAHGLLSRLLERPQQWHDDLRHHIGAAILDVAYGIKPLPEHDPIIDMVEGVMSVILPALAPGKFLVEILPWLKYVPAWVPGASFQDVARESNAKLKTMISTPFQQVKRAMVDGTANPSFTANRLQDIDLNGDVPYQESIIEESAAVIFAAGADTTMSTLSTFILAMMKHPEVQAKAQLELDTVLGAGRLPSFGDEDSLPYISAVVKECLRWEVATPFAIPHLSTEDDLYRGFYIPAGTMVIPNSWAVLNDERMYPDPFVFNPDRFITGDKLDPSVRDPDAAFGYGRRICPGQHMAQGTIWLNVGCILACFNIEKPVDKHGNVFEPSVKYISGILRHPEPFACRIEPRSKDVEDMIRALSA</sequence>
<comment type="cofactor">
    <cofactor evidence="1 9">
        <name>heme</name>
        <dbReference type="ChEBI" id="CHEBI:30413"/>
    </cofactor>
</comment>
<dbReference type="EMBL" id="KV417567">
    <property type="protein sequence ID" value="KZP18991.1"/>
    <property type="molecule type" value="Genomic_DNA"/>
</dbReference>
<dbReference type="GO" id="GO:0004497">
    <property type="term" value="F:monooxygenase activity"/>
    <property type="evidence" value="ECO:0007669"/>
    <property type="project" value="UniProtKB-KW"/>
</dbReference>
<dbReference type="OrthoDB" id="2789670at2759"/>
<keyword evidence="8 10" id="KW-0503">Monooxygenase</keyword>
<dbReference type="InterPro" id="IPR036396">
    <property type="entry name" value="Cyt_P450_sf"/>
</dbReference>
<evidence type="ECO:0000256" key="9">
    <source>
        <dbReference type="PIRSR" id="PIRSR602401-1"/>
    </source>
</evidence>
<evidence type="ECO:0000256" key="5">
    <source>
        <dbReference type="ARBA" id="ARBA00022723"/>
    </source>
</evidence>
<dbReference type="GO" id="GO:0020037">
    <property type="term" value="F:heme binding"/>
    <property type="evidence" value="ECO:0007669"/>
    <property type="project" value="InterPro"/>
</dbReference>
<dbReference type="InterPro" id="IPR017972">
    <property type="entry name" value="Cyt_P450_CS"/>
</dbReference>
<dbReference type="GO" id="GO:0005506">
    <property type="term" value="F:iron ion binding"/>
    <property type="evidence" value="ECO:0007669"/>
    <property type="project" value="InterPro"/>
</dbReference>
<dbReference type="AlphaFoldDB" id="A0A166HLK2"/>
<dbReference type="PROSITE" id="PS00086">
    <property type="entry name" value="CYTOCHROME_P450"/>
    <property type="match status" value="1"/>
</dbReference>
<dbReference type="InterPro" id="IPR050364">
    <property type="entry name" value="Cytochrome_P450_fung"/>
</dbReference>
<evidence type="ECO:0000256" key="10">
    <source>
        <dbReference type="RuleBase" id="RU000461"/>
    </source>
</evidence>
<dbReference type="SUPFAM" id="SSF48264">
    <property type="entry name" value="Cytochrome P450"/>
    <property type="match status" value="1"/>
</dbReference>
<protein>
    <submittedName>
        <fullName evidence="11">Cytochrome P450</fullName>
    </submittedName>
</protein>
<dbReference type="Gene3D" id="1.10.630.10">
    <property type="entry name" value="Cytochrome P450"/>
    <property type="match status" value="1"/>
</dbReference>
<dbReference type="STRING" id="436010.A0A166HLK2"/>
<keyword evidence="4 9" id="KW-0349">Heme</keyword>
<dbReference type="GO" id="GO:0016705">
    <property type="term" value="F:oxidoreductase activity, acting on paired donors, with incorporation or reduction of molecular oxygen"/>
    <property type="evidence" value="ECO:0007669"/>
    <property type="project" value="InterPro"/>
</dbReference>
<dbReference type="InterPro" id="IPR001128">
    <property type="entry name" value="Cyt_P450"/>
</dbReference>
<proteinExistence type="inferred from homology"/>
<comment type="similarity">
    <text evidence="3 10">Belongs to the cytochrome P450 family.</text>
</comment>
<dbReference type="Pfam" id="PF00067">
    <property type="entry name" value="p450"/>
    <property type="match status" value="1"/>
</dbReference>
<accession>A0A166HLK2</accession>
<evidence type="ECO:0000256" key="3">
    <source>
        <dbReference type="ARBA" id="ARBA00010617"/>
    </source>
</evidence>
<keyword evidence="6 10" id="KW-0560">Oxidoreductase</keyword>